<keyword evidence="2" id="KW-1185">Reference proteome</keyword>
<protein>
    <submittedName>
        <fullName evidence="1">Uncharacterized protein</fullName>
    </submittedName>
</protein>
<organism evidence="1 2">
    <name type="scientific">Gossypium stocksii</name>
    <dbReference type="NCBI Taxonomy" id="47602"/>
    <lineage>
        <taxon>Eukaryota</taxon>
        <taxon>Viridiplantae</taxon>
        <taxon>Streptophyta</taxon>
        <taxon>Embryophyta</taxon>
        <taxon>Tracheophyta</taxon>
        <taxon>Spermatophyta</taxon>
        <taxon>Magnoliopsida</taxon>
        <taxon>eudicotyledons</taxon>
        <taxon>Gunneridae</taxon>
        <taxon>Pentapetalae</taxon>
        <taxon>rosids</taxon>
        <taxon>malvids</taxon>
        <taxon>Malvales</taxon>
        <taxon>Malvaceae</taxon>
        <taxon>Malvoideae</taxon>
        <taxon>Gossypium</taxon>
    </lineage>
</organism>
<comment type="caution">
    <text evidence="1">The sequence shown here is derived from an EMBL/GenBank/DDBJ whole genome shotgun (WGS) entry which is preliminary data.</text>
</comment>
<feature type="non-terminal residue" evidence="1">
    <location>
        <position position="1"/>
    </location>
</feature>
<accession>A0A9D3W474</accession>
<sequence>GYFSDRFYRNQMILFGQIPSNKLYVPVIIVFLNKFLDNKLKDFLINDININDNDAMTLLIVTLIRS</sequence>
<evidence type="ECO:0000313" key="1">
    <source>
        <dbReference type="EMBL" id="KAH1108053.1"/>
    </source>
</evidence>
<gene>
    <name evidence="1" type="ORF">J1N35_011821</name>
</gene>
<dbReference type="Proteomes" id="UP000828251">
    <property type="component" value="Unassembled WGS sequence"/>
</dbReference>
<proteinExistence type="predicted"/>
<dbReference type="EMBL" id="JAIQCV010000004">
    <property type="protein sequence ID" value="KAH1108053.1"/>
    <property type="molecule type" value="Genomic_DNA"/>
</dbReference>
<dbReference type="AlphaFoldDB" id="A0A9D3W474"/>
<reference evidence="1 2" key="1">
    <citation type="journal article" date="2021" name="Plant Biotechnol. J.">
        <title>Multi-omics assisted identification of the key and species-specific regulatory components of drought-tolerant mechanisms in Gossypium stocksii.</title>
        <authorList>
            <person name="Yu D."/>
            <person name="Ke L."/>
            <person name="Zhang D."/>
            <person name="Wu Y."/>
            <person name="Sun Y."/>
            <person name="Mei J."/>
            <person name="Sun J."/>
            <person name="Sun Y."/>
        </authorList>
    </citation>
    <scope>NUCLEOTIDE SEQUENCE [LARGE SCALE GENOMIC DNA]</scope>
    <source>
        <strain evidence="2">cv. E1</strain>
        <tissue evidence="1">Leaf</tissue>
    </source>
</reference>
<evidence type="ECO:0000313" key="2">
    <source>
        <dbReference type="Proteomes" id="UP000828251"/>
    </source>
</evidence>
<name>A0A9D3W474_9ROSI</name>